<accession>A0A1H8HIU9</accession>
<reference evidence="1 2" key="1">
    <citation type="submission" date="2016-10" db="EMBL/GenBank/DDBJ databases">
        <authorList>
            <person name="de Groot N.N."/>
        </authorList>
    </citation>
    <scope>NUCLEOTIDE SEQUENCE [LARGE SCALE GENOMIC DNA]</scope>
    <source>
        <strain evidence="1 2">Nl18</strain>
    </source>
</reference>
<evidence type="ECO:0000313" key="1">
    <source>
        <dbReference type="EMBL" id="SEN55448.1"/>
    </source>
</evidence>
<dbReference type="Proteomes" id="UP000183898">
    <property type="component" value="Unassembled WGS sequence"/>
</dbReference>
<dbReference type="AlphaFoldDB" id="A0A1H8HIU9"/>
<name>A0A1H8HIU9_9PROT</name>
<dbReference type="EMBL" id="FOCT01000005">
    <property type="protein sequence ID" value="SEN55448.1"/>
    <property type="molecule type" value="Genomic_DNA"/>
</dbReference>
<sequence length="52" mass="5719">MFSEIGVVTFYRSDFAELLMSAIVPCSSVLRPGEVVRVYSTLPVAAYELNSC</sequence>
<organism evidence="1 2">
    <name type="scientific">Nitrosospira multiformis</name>
    <dbReference type="NCBI Taxonomy" id="1231"/>
    <lineage>
        <taxon>Bacteria</taxon>
        <taxon>Pseudomonadati</taxon>
        <taxon>Pseudomonadota</taxon>
        <taxon>Betaproteobacteria</taxon>
        <taxon>Nitrosomonadales</taxon>
        <taxon>Nitrosomonadaceae</taxon>
        <taxon>Nitrosospira</taxon>
    </lineage>
</organism>
<proteinExistence type="predicted"/>
<protein>
    <submittedName>
        <fullName evidence="1">Uncharacterized protein</fullName>
    </submittedName>
</protein>
<evidence type="ECO:0000313" key="2">
    <source>
        <dbReference type="Proteomes" id="UP000183898"/>
    </source>
</evidence>
<gene>
    <name evidence="1" type="ORF">SAMN05216404_105132</name>
</gene>